<dbReference type="AlphaFoldDB" id="A0A2K8L9J8"/>
<dbReference type="RefSeq" id="WP_100265894.1">
    <property type="nucleotide sequence ID" value="NZ_CP018800.1"/>
</dbReference>
<dbReference type="Pfam" id="PF05359">
    <property type="entry name" value="DUF748"/>
    <property type="match status" value="1"/>
</dbReference>
<evidence type="ECO:0000313" key="3">
    <source>
        <dbReference type="Proteomes" id="UP000231637"/>
    </source>
</evidence>
<gene>
    <name evidence="2" type="ORF">Ga0123462_1712</name>
</gene>
<evidence type="ECO:0000256" key="1">
    <source>
        <dbReference type="SAM" id="Phobius"/>
    </source>
</evidence>
<name>A0A2K8L9J8_9PROT</name>
<protein>
    <recommendedName>
        <fullName evidence="4">DUF748 domain-containing protein</fullName>
    </recommendedName>
</protein>
<feature type="transmembrane region" description="Helical" evidence="1">
    <location>
        <begin position="21"/>
        <end position="41"/>
    </location>
</feature>
<keyword evidence="1" id="KW-0472">Membrane</keyword>
<keyword evidence="3" id="KW-1185">Reference proteome</keyword>
<dbReference type="OrthoDB" id="5287741at2"/>
<evidence type="ECO:0000313" key="2">
    <source>
        <dbReference type="EMBL" id="ATX82561.1"/>
    </source>
</evidence>
<keyword evidence="1" id="KW-1133">Transmembrane helix</keyword>
<accession>A0A2K8L9J8</accession>
<dbReference type="EMBL" id="CP018800">
    <property type="protein sequence ID" value="ATX82561.1"/>
    <property type="molecule type" value="Genomic_DNA"/>
</dbReference>
<evidence type="ECO:0008006" key="4">
    <source>
        <dbReference type="Google" id="ProtNLM"/>
    </source>
</evidence>
<organism evidence="2 3">
    <name type="scientific">Mariprofundus ferrinatatus</name>
    <dbReference type="NCBI Taxonomy" id="1921087"/>
    <lineage>
        <taxon>Bacteria</taxon>
        <taxon>Pseudomonadati</taxon>
        <taxon>Pseudomonadota</taxon>
        <taxon>Candidatius Mariprofundia</taxon>
        <taxon>Mariprofundales</taxon>
        <taxon>Mariprofundaceae</taxon>
        <taxon>Mariprofundus</taxon>
    </lineage>
</organism>
<dbReference type="Proteomes" id="UP000231637">
    <property type="component" value="Chromosome"/>
</dbReference>
<reference evidence="2 3" key="1">
    <citation type="submission" date="2016-12" db="EMBL/GenBank/DDBJ databases">
        <title>Isolation and genomic insights into novel planktonic Zetaproteobacteria from stratified waters of the Chesapeake Bay.</title>
        <authorList>
            <person name="McAllister S.M."/>
            <person name="Kato S."/>
            <person name="Chan C.S."/>
            <person name="Chiu B.K."/>
            <person name="Field E.K."/>
        </authorList>
    </citation>
    <scope>NUCLEOTIDE SEQUENCE [LARGE SCALE GENOMIC DNA]</scope>
    <source>
        <strain evidence="2 3">CP-8</strain>
    </source>
</reference>
<dbReference type="KEGG" id="mfn:Ga0123462_1712"/>
<sequence length="842" mass="90414">MPDPVPMPEEPPIRRIRRRFIVLYLFVALVSVMLTMLPLVVHQVALSWLEDHGVTEARVDNIDINILVGAFVIEGLQAGDGLKIDRLGLAVDWWPLSKNHIHVVDLNITGSTIHLQQNDQGGWQLGDIKLPATAEESAAGSSEVTDPWYAVVDKLTLEDVTVKVNGKAFVLNLPVKNLELHLSAPDGGVQLLAQSLQTGSTNFSGYGYKVGLQSLDFSGDLSFSAAAGDITESLKVENTSLAIKGVGLADEQGAQLLSLADFNLSGLAVRQMKEVAINSLALQRAIVEAALTGAGRLSLGSMQAGGLEATLREDRTPSAIRLADLSLKRFDVEQQQGSTAADHITLGSLHATGLATKLGAASAPESIRLALIELRELAVRQQKGAEPLGTIGMISLKQFGMQGSDRGTFDSLKLQQVSLPSSGNRSLGSIGTVTASKAEFDEENGYRLQLLEVDQLKLDLLKRNNGKMAVLDELESKPAAARPEPAKKSVKAKSAKGDPVVIVERLQVNAGSYIRFRDESVRPAMDTSITVSRFTFAPLDLSGKRSGRLDVRTRVGKAGRLNLGGRINPSERSFMTDLTVSLKSFDMPRLTGYLEGDFGKTIDTGQLSLDSRIGIKKSVIDAKNTLMIRKLTLGDSDKKGEKAEEIGMPINMALDMLRDDRGDIELDVPITGDLNDPNINISDAINQALASALSAGALTMATMFLQPYGAIMMAADLAGDALSSSSKPKLTPVQFAPMATSLNAEMGGYVGKIGELLNSKPLRLQICGFATSAEGAQIAEKRKAMSAEAIEAWLLEMAEARSDFVMNALLQKGIDSERLFNCRAQIDKREKGAGPRVDLLLD</sequence>
<proteinExistence type="predicted"/>
<dbReference type="InterPro" id="IPR008023">
    <property type="entry name" value="DUF748"/>
</dbReference>
<keyword evidence="1" id="KW-0812">Transmembrane</keyword>